<dbReference type="PROSITE" id="PS51671">
    <property type="entry name" value="ACT"/>
    <property type="match status" value="1"/>
</dbReference>
<name>A0A1V0N5N3_9ARCH</name>
<accession>A0A1V0N5N3</accession>
<evidence type="ECO:0000256" key="2">
    <source>
        <dbReference type="ARBA" id="ARBA00004810"/>
    </source>
</evidence>
<dbReference type="InterPro" id="IPR050147">
    <property type="entry name" value="Ser/Thr_Dehydratase"/>
</dbReference>
<evidence type="ECO:0000313" key="11">
    <source>
        <dbReference type="Proteomes" id="UP000192050"/>
    </source>
</evidence>
<dbReference type="InterPro" id="IPR000634">
    <property type="entry name" value="Ser/Thr_deHydtase_PyrdxlP-BS"/>
</dbReference>
<dbReference type="Pfam" id="PF00291">
    <property type="entry name" value="PALP"/>
    <property type="match status" value="1"/>
</dbReference>
<dbReference type="CDD" id="cd01562">
    <property type="entry name" value="Thr-dehyd"/>
    <property type="match status" value="1"/>
</dbReference>
<dbReference type="EMBL" id="JABGBP010000027">
    <property type="protein sequence ID" value="NOL59409.1"/>
    <property type="molecule type" value="Genomic_DNA"/>
</dbReference>
<proteinExistence type="inferred from homology"/>
<dbReference type="PANTHER" id="PTHR48078:SF6">
    <property type="entry name" value="L-THREONINE DEHYDRATASE CATABOLIC TDCB"/>
    <property type="match status" value="1"/>
</dbReference>
<dbReference type="Proteomes" id="UP000192050">
    <property type="component" value="Chromosome"/>
</dbReference>
<dbReference type="OrthoDB" id="9915at2157"/>
<dbReference type="UniPathway" id="UPA00047">
    <property type="reaction ID" value="UER00054"/>
</dbReference>
<keyword evidence="7 10" id="KW-0456">Lyase</keyword>
<evidence type="ECO:0000259" key="8">
    <source>
        <dbReference type="PROSITE" id="PS51671"/>
    </source>
</evidence>
<dbReference type="GO" id="GO:0006565">
    <property type="term" value="P:L-serine catabolic process"/>
    <property type="evidence" value="ECO:0007669"/>
    <property type="project" value="TreeGrafter"/>
</dbReference>
<dbReference type="NCBIfam" id="TIGR01127">
    <property type="entry name" value="ilvA_1Cterm"/>
    <property type="match status" value="1"/>
</dbReference>
<evidence type="ECO:0000256" key="5">
    <source>
        <dbReference type="ARBA" id="ARBA00022624"/>
    </source>
</evidence>
<dbReference type="EMBL" id="CP015363">
    <property type="protein sequence ID" value="ARD85405.1"/>
    <property type="molecule type" value="Genomic_DNA"/>
</dbReference>
<dbReference type="AlphaFoldDB" id="A0A1V0N5N3"/>
<protein>
    <recommendedName>
        <fullName evidence="4">threonine ammonia-lyase</fullName>
        <ecNumber evidence="4">4.3.1.19</ecNumber>
    </recommendedName>
</protein>
<evidence type="ECO:0000256" key="3">
    <source>
        <dbReference type="ARBA" id="ARBA00010869"/>
    </source>
</evidence>
<comment type="pathway">
    <text evidence="2">Amino-acid biosynthesis; L-isoleucine biosynthesis; 2-oxobutanoate from L-threonine: step 1/1.</text>
</comment>
<evidence type="ECO:0000256" key="6">
    <source>
        <dbReference type="ARBA" id="ARBA00022898"/>
    </source>
</evidence>
<dbReference type="InterPro" id="IPR036052">
    <property type="entry name" value="TrpB-like_PALP_sf"/>
</dbReference>
<keyword evidence="5" id="KW-0412">Isoleucine biosynthesis</keyword>
<dbReference type="EC" id="4.3.1.19" evidence="4"/>
<dbReference type="InterPro" id="IPR002912">
    <property type="entry name" value="ACT_dom"/>
</dbReference>
<dbReference type="SUPFAM" id="SSF53686">
    <property type="entry name" value="Tryptophan synthase beta subunit-like PLP-dependent enzymes"/>
    <property type="match status" value="1"/>
</dbReference>
<evidence type="ECO:0000313" key="10">
    <source>
        <dbReference type="EMBL" id="NOL59409.1"/>
    </source>
</evidence>
<dbReference type="KEGG" id="fai:FAD_1556"/>
<keyword evidence="5" id="KW-0100">Branched-chain amino acid biosynthesis</keyword>
<dbReference type="Gene3D" id="3.40.50.1100">
    <property type="match status" value="2"/>
</dbReference>
<evidence type="ECO:0000256" key="1">
    <source>
        <dbReference type="ARBA" id="ARBA00001933"/>
    </source>
</evidence>
<sequence>MLSYDRIVRAGNEIKGKIHRTPLFHSTTFSNMFSCDVYFKMENFQKTGSFKSRGAMEKFSTLTAEQKKNGVITASAGNHAQGVAFAASYYGVDAKIVMPETTPPAKVNAVQSYGGTVILKGNSYDEAHEYAVQVSVDEKREFIEAYNDEDVIAGQGTIGLEILEDVKPDIVIVPIGGGGLISGISFAIKSKNKDIKIIGVESEKANAMELSIKEGKIVPYTSNDTIADGIAVKYPGNITFELVKKYVDGVVTVSDENIAYALFKLLEREKVLVEPSGAAGLAALFENKIDVKGKKVVIVLSGGNVNFLLLSNIIYRALEMENKLLRLEFNLPDHPGIMEKIVNAISSSGANIYHAEVDNLNKDTPIGYQYLLFTINILDKSRIDELLGSLDKLGYKYRIIG</sequence>
<dbReference type="GeneID" id="31677047"/>
<dbReference type="Proteomes" id="UP000546917">
    <property type="component" value="Unassembled WGS sequence"/>
</dbReference>
<keyword evidence="6" id="KW-0663">Pyridoxal phosphate</keyword>
<dbReference type="FunFam" id="3.40.50.1100:FF:000007">
    <property type="entry name" value="L-threonine dehydratase catabolic TdcB"/>
    <property type="match status" value="1"/>
</dbReference>
<reference evidence="10 12" key="2">
    <citation type="submission" date="2020-05" db="EMBL/GenBank/DDBJ databases">
        <authorList>
            <person name="Zhang R."/>
        </authorList>
    </citation>
    <scope>NUCLEOTIDE SEQUENCE [LARGE SCALE GENOMIC DNA]</scope>
    <source>
        <strain evidence="10 12">DSM 28986</strain>
    </source>
</reference>
<evidence type="ECO:0000313" key="12">
    <source>
        <dbReference type="Proteomes" id="UP000546917"/>
    </source>
</evidence>
<dbReference type="PROSITE" id="PS00165">
    <property type="entry name" value="DEHYDRATASE_SER_THR"/>
    <property type="match status" value="1"/>
</dbReference>
<dbReference type="CDD" id="cd04886">
    <property type="entry name" value="ACT_ThrD-II-like"/>
    <property type="match status" value="1"/>
</dbReference>
<dbReference type="PANTHER" id="PTHR48078">
    <property type="entry name" value="THREONINE DEHYDRATASE, MITOCHONDRIAL-RELATED"/>
    <property type="match status" value="1"/>
</dbReference>
<dbReference type="RefSeq" id="WP_081142951.1">
    <property type="nucleotide sequence ID" value="NZ_CP015363.1"/>
</dbReference>
<comment type="similarity">
    <text evidence="3">Belongs to the serine/threonine dehydratase family.</text>
</comment>
<dbReference type="GO" id="GO:0030170">
    <property type="term" value="F:pyridoxal phosphate binding"/>
    <property type="evidence" value="ECO:0007669"/>
    <property type="project" value="InterPro"/>
</dbReference>
<keyword evidence="5" id="KW-0028">Amino-acid biosynthesis</keyword>
<dbReference type="GO" id="GO:0004794">
    <property type="term" value="F:threonine deaminase activity"/>
    <property type="evidence" value="ECO:0007669"/>
    <property type="project" value="UniProtKB-EC"/>
</dbReference>
<dbReference type="InterPro" id="IPR044561">
    <property type="entry name" value="ACT_ThrD-II-like"/>
</dbReference>
<dbReference type="GO" id="GO:0003941">
    <property type="term" value="F:L-serine ammonia-lyase activity"/>
    <property type="evidence" value="ECO:0007669"/>
    <property type="project" value="TreeGrafter"/>
</dbReference>
<reference evidence="9 11" key="1">
    <citation type="submission" date="2011-10" db="EMBL/GenBank/DDBJ databases">
        <title>Metabolic and evolutionary patterns in the extreme acidophile Ferroplasma acidiphilum.</title>
        <authorList>
            <person name="Golyshina O.V."/>
            <person name="Kozyavkin S.A."/>
            <person name="Tatusov R.L."/>
            <person name="Slesarev A.I."/>
            <person name="Golyshin P.N."/>
        </authorList>
    </citation>
    <scope>NUCLEOTIDE SEQUENCE [LARGE SCALE GENOMIC DNA]</scope>
    <source>
        <strain evidence="9">Berkeley</strain>
        <strain evidence="11">Y</strain>
    </source>
</reference>
<dbReference type="InterPro" id="IPR001926">
    <property type="entry name" value="TrpB-like_PALP"/>
</dbReference>
<dbReference type="GO" id="GO:0009097">
    <property type="term" value="P:isoleucine biosynthetic process"/>
    <property type="evidence" value="ECO:0007669"/>
    <property type="project" value="UniProtKB-UniPathway"/>
</dbReference>
<dbReference type="STRING" id="74969.FAD_1556"/>
<gene>
    <name evidence="10" type="primary">ilvA</name>
    <name evidence="9" type="ORF">FAD_1556</name>
    <name evidence="10" type="ORF">HLB00_00960</name>
</gene>
<feature type="domain" description="ACT" evidence="8">
    <location>
        <begin position="326"/>
        <end position="401"/>
    </location>
</feature>
<dbReference type="SUPFAM" id="SSF55021">
    <property type="entry name" value="ACT-like"/>
    <property type="match status" value="1"/>
</dbReference>
<dbReference type="InterPro" id="IPR045865">
    <property type="entry name" value="ACT-like_dom_sf"/>
</dbReference>
<dbReference type="InterPro" id="IPR005789">
    <property type="entry name" value="Thr_deHydtase_catblc"/>
</dbReference>
<evidence type="ECO:0000313" key="9">
    <source>
        <dbReference type="EMBL" id="ARD85405.1"/>
    </source>
</evidence>
<evidence type="ECO:0000256" key="4">
    <source>
        <dbReference type="ARBA" id="ARBA00012096"/>
    </source>
</evidence>
<evidence type="ECO:0000256" key="7">
    <source>
        <dbReference type="ARBA" id="ARBA00023239"/>
    </source>
</evidence>
<keyword evidence="11" id="KW-1185">Reference proteome</keyword>
<organism evidence="9 11">
    <name type="scientific">Ferroplasma acidiphilum</name>
    <dbReference type="NCBI Taxonomy" id="74969"/>
    <lineage>
        <taxon>Archaea</taxon>
        <taxon>Methanobacteriati</taxon>
        <taxon>Thermoplasmatota</taxon>
        <taxon>Thermoplasmata</taxon>
        <taxon>Thermoplasmatales</taxon>
        <taxon>Ferroplasmaceae</taxon>
        <taxon>Ferroplasma</taxon>
    </lineage>
</organism>
<comment type="cofactor">
    <cofactor evidence="1">
        <name>pyridoxal 5'-phosphate</name>
        <dbReference type="ChEBI" id="CHEBI:597326"/>
    </cofactor>
</comment>
<dbReference type="GO" id="GO:0006567">
    <property type="term" value="P:L-threonine catabolic process"/>
    <property type="evidence" value="ECO:0007669"/>
    <property type="project" value="InterPro"/>
</dbReference>